<comment type="catalytic activity">
    <reaction evidence="1">
        <text>ATP + protein L-histidine = ADP + protein N-phospho-L-histidine.</text>
        <dbReference type="EC" id="2.7.13.3"/>
    </reaction>
</comment>
<dbReference type="Pfam" id="PF00512">
    <property type="entry name" value="HisKA"/>
    <property type="match status" value="1"/>
</dbReference>
<dbReference type="Gene3D" id="1.10.287.130">
    <property type="match status" value="1"/>
</dbReference>
<sequence>MNRPIGSVTSPATRALLDTPPEDVFDNFTRLATRLMKAPVSLVSLIDFDGDRQFFKSQCGLPEPWSKTRQTPLSHSFCRLVVESKEHLRVTESRTDPRVAGNPVIDLLGVESYLGVPIQSDTGEVIGSFCVIDSVARDWTEDDLDSLRRLGRSVNDQLRLMATAKTLDAVSRDLANERDQLANVLETVPVAVLSINDQGMITLTNHECRRVLGLTESEIATRKFDDDRWRHEAVDGGPFPVEDLPVARVLREGTPVRDFRHAIVWPDGQRRILSVNASPMIKEGLPVAVVCAVEDITERLAATQRLEEAREKAEEVSRAKSVFLANMSHEIRTPLNGVLGMAEVLQSMVTTPEKQRMVATIRQSGETLLAVLNSILDMSKIEAGKLTLDRVPIRMPDLIFGIEALHRIKAEEKGLDLEVLCSGGRLQARLGDPHRLTQIINNLLSNAIKFTDSGEVRMIVSSKPGRPVLIEVSDTGIGMSEDQLARAFDSFEQAESSIARRFGGTGLGLSIVRQLVLSMGGSIDLESRVGDGTTVRVTLPLDEVELDIEPPSTAPPINNLDMLKGRRVLVADDNPTNLLVLNEMLAPTGVAIVGATNGMEVVAAWQKAQDEGRPFDILLLDIRMPGKDGLEALKDIRVAEAARGLPPVPAIAVTANVMPQQVQDYMAGGFGTHLAKPLLRADLMKAIASMLLATASG</sequence>
<evidence type="ECO:0000256" key="3">
    <source>
        <dbReference type="ARBA" id="ARBA00022553"/>
    </source>
</evidence>
<feature type="domain" description="Histidine kinase" evidence="7">
    <location>
        <begin position="326"/>
        <end position="543"/>
    </location>
</feature>
<dbReference type="SMART" id="SM00387">
    <property type="entry name" value="HATPase_c"/>
    <property type="match status" value="1"/>
</dbReference>
<dbReference type="Gene3D" id="3.30.565.10">
    <property type="entry name" value="Histidine kinase-like ATPase, C-terminal domain"/>
    <property type="match status" value="1"/>
</dbReference>
<evidence type="ECO:0000256" key="5">
    <source>
        <dbReference type="ARBA" id="ARBA00022777"/>
    </source>
</evidence>
<dbReference type="PANTHER" id="PTHR43047">
    <property type="entry name" value="TWO-COMPONENT HISTIDINE PROTEIN KINASE"/>
    <property type="match status" value="1"/>
</dbReference>
<keyword evidence="3 6" id="KW-0597">Phosphoprotein</keyword>
<protein>
    <recommendedName>
        <fullName evidence="2">histidine kinase</fullName>
        <ecNumber evidence="2">2.7.13.3</ecNumber>
    </recommendedName>
</protein>
<dbReference type="SUPFAM" id="SSF55874">
    <property type="entry name" value="ATPase domain of HSP90 chaperone/DNA topoisomerase II/histidine kinase"/>
    <property type="match status" value="1"/>
</dbReference>
<dbReference type="PROSITE" id="PS50110">
    <property type="entry name" value="RESPONSE_REGULATORY"/>
    <property type="match status" value="1"/>
</dbReference>
<dbReference type="RefSeq" id="WP_281468989.1">
    <property type="nucleotide sequence ID" value="NZ_CP124535.1"/>
</dbReference>
<keyword evidence="11" id="KW-0067">ATP-binding</keyword>
<dbReference type="SUPFAM" id="SSF47384">
    <property type="entry name" value="Homodimeric domain of signal transducing histidine kinase"/>
    <property type="match status" value="1"/>
</dbReference>
<evidence type="ECO:0000313" key="11">
    <source>
        <dbReference type="EMBL" id="WGV17572.1"/>
    </source>
</evidence>
<dbReference type="Gene3D" id="3.40.50.2300">
    <property type="match status" value="1"/>
</dbReference>
<dbReference type="InterPro" id="IPR001789">
    <property type="entry name" value="Sig_transdc_resp-reg_receiver"/>
</dbReference>
<proteinExistence type="predicted"/>
<evidence type="ECO:0000259" key="10">
    <source>
        <dbReference type="PROSITE" id="PS50113"/>
    </source>
</evidence>
<dbReference type="EC" id="2.7.13.3" evidence="2"/>
<dbReference type="SMART" id="SM00065">
    <property type="entry name" value="GAF"/>
    <property type="match status" value="1"/>
</dbReference>
<evidence type="ECO:0000256" key="2">
    <source>
        <dbReference type="ARBA" id="ARBA00012438"/>
    </source>
</evidence>
<dbReference type="Gene3D" id="3.30.450.40">
    <property type="match status" value="1"/>
</dbReference>
<dbReference type="InterPro" id="IPR035965">
    <property type="entry name" value="PAS-like_dom_sf"/>
</dbReference>
<dbReference type="InterPro" id="IPR036097">
    <property type="entry name" value="HisK_dim/P_sf"/>
</dbReference>
<reference evidence="11 12" key="1">
    <citation type="submission" date="2023-04" db="EMBL/GenBank/DDBJ databases">
        <title>YMD61, complete Genome.</title>
        <authorList>
            <person name="Zhang J."/>
        </authorList>
    </citation>
    <scope>NUCLEOTIDE SEQUENCE [LARGE SCALE GENOMIC DNA]</scope>
    <source>
        <strain evidence="11 12">YMD61</strain>
    </source>
</reference>
<dbReference type="InterPro" id="IPR003661">
    <property type="entry name" value="HisK_dim/P_dom"/>
</dbReference>
<evidence type="ECO:0000259" key="7">
    <source>
        <dbReference type="PROSITE" id="PS50109"/>
    </source>
</evidence>
<dbReference type="InterPro" id="IPR000700">
    <property type="entry name" value="PAS-assoc_C"/>
</dbReference>
<evidence type="ECO:0000259" key="9">
    <source>
        <dbReference type="PROSITE" id="PS50112"/>
    </source>
</evidence>
<evidence type="ECO:0000256" key="4">
    <source>
        <dbReference type="ARBA" id="ARBA00022679"/>
    </source>
</evidence>
<dbReference type="Gene3D" id="3.30.450.20">
    <property type="entry name" value="PAS domain"/>
    <property type="match status" value="1"/>
</dbReference>
<evidence type="ECO:0000256" key="6">
    <source>
        <dbReference type="PROSITE-ProRule" id="PRU00169"/>
    </source>
</evidence>
<dbReference type="InterPro" id="IPR029016">
    <property type="entry name" value="GAF-like_dom_sf"/>
</dbReference>
<dbReference type="CDD" id="cd17546">
    <property type="entry name" value="REC_hyHK_CKI1_RcsC-like"/>
    <property type="match status" value="1"/>
</dbReference>
<dbReference type="PROSITE" id="PS50112">
    <property type="entry name" value="PAS"/>
    <property type="match status" value="1"/>
</dbReference>
<dbReference type="CDD" id="cd16922">
    <property type="entry name" value="HATPase_EvgS-ArcB-TorS-like"/>
    <property type="match status" value="1"/>
</dbReference>
<dbReference type="SMART" id="SM00448">
    <property type="entry name" value="REC"/>
    <property type="match status" value="1"/>
</dbReference>
<dbReference type="InterPro" id="IPR003594">
    <property type="entry name" value="HATPase_dom"/>
</dbReference>
<evidence type="ECO:0000259" key="8">
    <source>
        <dbReference type="PROSITE" id="PS50110"/>
    </source>
</evidence>
<dbReference type="Pfam" id="PF00989">
    <property type="entry name" value="PAS"/>
    <property type="match status" value="1"/>
</dbReference>
<dbReference type="CDD" id="cd00082">
    <property type="entry name" value="HisKA"/>
    <property type="match status" value="1"/>
</dbReference>
<dbReference type="InterPro" id="IPR003018">
    <property type="entry name" value="GAF"/>
</dbReference>
<dbReference type="InterPro" id="IPR036890">
    <property type="entry name" value="HATPase_C_sf"/>
</dbReference>
<dbReference type="Proteomes" id="UP001230978">
    <property type="component" value="Chromosome"/>
</dbReference>
<feature type="domain" description="PAS" evidence="9">
    <location>
        <begin position="177"/>
        <end position="222"/>
    </location>
</feature>
<dbReference type="EMBL" id="CP124535">
    <property type="protein sequence ID" value="WGV17572.1"/>
    <property type="molecule type" value="Genomic_DNA"/>
</dbReference>
<keyword evidence="12" id="KW-1185">Reference proteome</keyword>
<dbReference type="NCBIfam" id="TIGR00229">
    <property type="entry name" value="sensory_box"/>
    <property type="match status" value="1"/>
</dbReference>
<dbReference type="SMART" id="SM00388">
    <property type="entry name" value="HisKA"/>
    <property type="match status" value="1"/>
</dbReference>
<dbReference type="PROSITE" id="PS50109">
    <property type="entry name" value="HIS_KIN"/>
    <property type="match status" value="1"/>
</dbReference>
<dbReference type="InterPro" id="IPR013767">
    <property type="entry name" value="PAS_fold"/>
</dbReference>
<dbReference type="SUPFAM" id="SSF52172">
    <property type="entry name" value="CheY-like"/>
    <property type="match status" value="1"/>
</dbReference>
<evidence type="ECO:0000313" key="12">
    <source>
        <dbReference type="Proteomes" id="UP001230978"/>
    </source>
</evidence>
<dbReference type="InterPro" id="IPR005467">
    <property type="entry name" value="His_kinase_dom"/>
</dbReference>
<dbReference type="Pfam" id="PF00072">
    <property type="entry name" value="Response_reg"/>
    <property type="match status" value="1"/>
</dbReference>
<name>A0ABY8QA80_9RHOB</name>
<feature type="domain" description="Response regulatory" evidence="8">
    <location>
        <begin position="567"/>
        <end position="691"/>
    </location>
</feature>
<dbReference type="InterPro" id="IPR004358">
    <property type="entry name" value="Sig_transdc_His_kin-like_C"/>
</dbReference>
<gene>
    <name evidence="11" type="ORF">QF092_07225</name>
</gene>
<dbReference type="Pfam" id="PF02518">
    <property type="entry name" value="HATPase_c"/>
    <property type="match status" value="1"/>
</dbReference>
<dbReference type="SUPFAM" id="SSF55781">
    <property type="entry name" value="GAF domain-like"/>
    <property type="match status" value="1"/>
</dbReference>
<organism evidence="11 12">
    <name type="scientific">Fuscovulum ytuae</name>
    <dbReference type="NCBI Taxonomy" id="3042299"/>
    <lineage>
        <taxon>Bacteria</taxon>
        <taxon>Pseudomonadati</taxon>
        <taxon>Pseudomonadota</taxon>
        <taxon>Alphaproteobacteria</taxon>
        <taxon>Rhodobacterales</taxon>
        <taxon>Paracoccaceae</taxon>
        <taxon>Fuscovulum</taxon>
    </lineage>
</organism>
<evidence type="ECO:0000256" key="1">
    <source>
        <dbReference type="ARBA" id="ARBA00000085"/>
    </source>
</evidence>
<feature type="modified residue" description="4-aspartylphosphate" evidence="6">
    <location>
        <position position="621"/>
    </location>
</feature>
<dbReference type="GO" id="GO:0005524">
    <property type="term" value="F:ATP binding"/>
    <property type="evidence" value="ECO:0007669"/>
    <property type="project" value="UniProtKB-KW"/>
</dbReference>
<keyword evidence="11" id="KW-0547">Nucleotide-binding</keyword>
<dbReference type="PROSITE" id="PS50113">
    <property type="entry name" value="PAC"/>
    <property type="match status" value="1"/>
</dbReference>
<keyword evidence="5" id="KW-0418">Kinase</keyword>
<dbReference type="SUPFAM" id="SSF55785">
    <property type="entry name" value="PYP-like sensor domain (PAS domain)"/>
    <property type="match status" value="1"/>
</dbReference>
<dbReference type="InterPro" id="IPR000014">
    <property type="entry name" value="PAS"/>
</dbReference>
<keyword evidence="4" id="KW-0808">Transferase</keyword>
<dbReference type="PRINTS" id="PR00344">
    <property type="entry name" value="BCTRLSENSOR"/>
</dbReference>
<dbReference type="Pfam" id="PF01590">
    <property type="entry name" value="GAF"/>
    <property type="match status" value="1"/>
</dbReference>
<dbReference type="InterPro" id="IPR011006">
    <property type="entry name" value="CheY-like_superfamily"/>
</dbReference>
<accession>A0ABY8QA80</accession>
<feature type="domain" description="PAC" evidence="10">
    <location>
        <begin position="257"/>
        <end position="308"/>
    </location>
</feature>